<dbReference type="SUPFAM" id="SSF69618">
    <property type="entry name" value="HemD-like"/>
    <property type="match status" value="1"/>
</dbReference>
<evidence type="ECO:0000256" key="2">
    <source>
        <dbReference type="ARBA" id="ARBA00008133"/>
    </source>
</evidence>
<keyword evidence="10" id="KW-1185">Reference proteome</keyword>
<dbReference type="GO" id="GO:0009507">
    <property type="term" value="C:chloroplast"/>
    <property type="evidence" value="ECO:0007669"/>
    <property type="project" value="TreeGrafter"/>
</dbReference>
<dbReference type="GO" id="GO:0004852">
    <property type="term" value="F:uroporphyrinogen-III synthase activity"/>
    <property type="evidence" value="ECO:0007669"/>
    <property type="project" value="UniProtKB-UniRule"/>
</dbReference>
<reference evidence="11" key="1">
    <citation type="submission" date="2025-08" db="UniProtKB">
        <authorList>
            <consortium name="RefSeq"/>
        </authorList>
    </citation>
    <scope>IDENTIFICATION</scope>
    <source>
        <tissue evidence="11">Leaf</tissue>
    </source>
</reference>
<feature type="compositionally biased region" description="Low complexity" evidence="8">
    <location>
        <begin position="1"/>
        <end position="11"/>
    </location>
</feature>
<evidence type="ECO:0000313" key="10">
    <source>
        <dbReference type="Proteomes" id="UP000504621"/>
    </source>
</evidence>
<comment type="pathway">
    <text evidence="1 7">Porphyrin-containing compound metabolism; protoporphyrin-IX biosynthesis; coproporphyrinogen-III from 5-aminolevulinate: step 3/4.</text>
</comment>
<dbReference type="InterPro" id="IPR036108">
    <property type="entry name" value="4pyrrol_syn_uPrphyn_synt_sf"/>
</dbReference>
<feature type="compositionally biased region" description="Low complexity" evidence="8">
    <location>
        <begin position="31"/>
        <end position="46"/>
    </location>
</feature>
<proteinExistence type="inferred from homology"/>
<dbReference type="PANTHER" id="PTHR38042">
    <property type="entry name" value="UROPORPHYRINOGEN-III SYNTHASE, CHLOROPLASTIC"/>
    <property type="match status" value="1"/>
</dbReference>
<dbReference type="GO" id="GO:0006782">
    <property type="term" value="P:protoporphyrinogen IX biosynthetic process"/>
    <property type="evidence" value="ECO:0007669"/>
    <property type="project" value="UniProtKB-UniRule"/>
</dbReference>
<dbReference type="RefSeq" id="XP_021283827.1">
    <property type="nucleotide sequence ID" value="XM_021428152.1"/>
</dbReference>
<dbReference type="GeneID" id="110416240"/>
<dbReference type="Proteomes" id="UP000504621">
    <property type="component" value="Unplaced"/>
</dbReference>
<dbReference type="InterPro" id="IPR039793">
    <property type="entry name" value="UROS/Hem4"/>
</dbReference>
<dbReference type="GO" id="GO:0006780">
    <property type="term" value="P:uroporphyrinogen III biosynthetic process"/>
    <property type="evidence" value="ECO:0007669"/>
    <property type="project" value="UniProtKB-UniRule"/>
</dbReference>
<dbReference type="OrthoDB" id="443551at2759"/>
<comment type="catalytic activity">
    <reaction evidence="6 7">
        <text>hydroxymethylbilane = uroporphyrinogen III + H2O</text>
        <dbReference type="Rhea" id="RHEA:18965"/>
        <dbReference type="ChEBI" id="CHEBI:15377"/>
        <dbReference type="ChEBI" id="CHEBI:57308"/>
        <dbReference type="ChEBI" id="CHEBI:57845"/>
        <dbReference type="EC" id="4.2.1.75"/>
    </reaction>
</comment>
<dbReference type="InterPro" id="IPR003754">
    <property type="entry name" value="4pyrrol_synth_uPrphyn_synth"/>
</dbReference>
<sequence length="332" mass="35477">MELLSPSALSPLLPPPPPPCSSSLQHHSRISFSPSRIGASSSSSTSQEIQHTHTSNPKVVVTRERGKNFKLMDALFAMIFPFSNCELRQIYGSNGTFFAVAELGINCLEFPLIQHAQGPDFDRLASVLSAETAFDWIIITSPEAGSVFLEAWKAAGTPSVRVGVVGAGTASIFDNLIQSSKHSLNVAFAPSKATGKVLASELPKDGNRRCTVLYPASVKASNEIEEGLSSRGFQVMRLNTYTTVVVDHVDQIVLEKALSVPVVAVASPSAVQAWVNLISKPDSWSNSVACIGETTASAAKRLGLRNVYFPAQPGLDGWVGSILEALRAHDSF</sequence>
<dbReference type="UniPathway" id="UPA00251">
    <property type="reaction ID" value="UER00320"/>
</dbReference>
<evidence type="ECO:0000256" key="4">
    <source>
        <dbReference type="ARBA" id="ARBA00023239"/>
    </source>
</evidence>
<evidence type="ECO:0000256" key="7">
    <source>
        <dbReference type="RuleBase" id="RU366031"/>
    </source>
</evidence>
<evidence type="ECO:0000256" key="6">
    <source>
        <dbReference type="ARBA" id="ARBA00048617"/>
    </source>
</evidence>
<dbReference type="CDD" id="cd06578">
    <property type="entry name" value="HemD"/>
    <property type="match status" value="1"/>
</dbReference>
<accession>A0A6J1A9M5</accession>
<name>A0A6J1A9M5_9ROSI</name>
<evidence type="ECO:0000259" key="9">
    <source>
        <dbReference type="Pfam" id="PF02602"/>
    </source>
</evidence>
<evidence type="ECO:0000256" key="1">
    <source>
        <dbReference type="ARBA" id="ARBA00004772"/>
    </source>
</evidence>
<gene>
    <name evidence="11" type="primary">LOC110416240</name>
</gene>
<comment type="function">
    <text evidence="7">Catalyzes cyclization of the linear tetrapyrrole, hydroxymethylbilane, to the macrocyclic uroporphyrinogen III.</text>
</comment>
<feature type="domain" description="Tetrapyrrole biosynthesis uroporphyrinogen III synthase" evidence="9">
    <location>
        <begin position="101"/>
        <end position="319"/>
    </location>
</feature>
<evidence type="ECO:0000256" key="5">
    <source>
        <dbReference type="ARBA" id="ARBA00023244"/>
    </source>
</evidence>
<dbReference type="Pfam" id="PF02602">
    <property type="entry name" value="HEM4"/>
    <property type="match status" value="1"/>
</dbReference>
<dbReference type="EC" id="4.2.1.75" evidence="3 7"/>
<dbReference type="Gene3D" id="3.40.50.10090">
    <property type="match status" value="2"/>
</dbReference>
<protein>
    <recommendedName>
        <fullName evidence="3 7">Uroporphyrinogen-III synthase</fullName>
        <ecNumber evidence="3 7">4.2.1.75</ecNumber>
    </recommendedName>
</protein>
<organism evidence="10 11">
    <name type="scientific">Herrania umbratica</name>
    <dbReference type="NCBI Taxonomy" id="108875"/>
    <lineage>
        <taxon>Eukaryota</taxon>
        <taxon>Viridiplantae</taxon>
        <taxon>Streptophyta</taxon>
        <taxon>Embryophyta</taxon>
        <taxon>Tracheophyta</taxon>
        <taxon>Spermatophyta</taxon>
        <taxon>Magnoliopsida</taxon>
        <taxon>eudicotyledons</taxon>
        <taxon>Gunneridae</taxon>
        <taxon>Pentapetalae</taxon>
        <taxon>rosids</taxon>
        <taxon>malvids</taxon>
        <taxon>Malvales</taxon>
        <taxon>Malvaceae</taxon>
        <taxon>Byttnerioideae</taxon>
        <taxon>Herrania</taxon>
    </lineage>
</organism>
<evidence type="ECO:0000313" key="11">
    <source>
        <dbReference type="RefSeq" id="XP_021283827.1"/>
    </source>
</evidence>
<evidence type="ECO:0000256" key="3">
    <source>
        <dbReference type="ARBA" id="ARBA00013109"/>
    </source>
</evidence>
<evidence type="ECO:0000256" key="8">
    <source>
        <dbReference type="SAM" id="MobiDB-lite"/>
    </source>
</evidence>
<dbReference type="PANTHER" id="PTHR38042:SF1">
    <property type="entry name" value="UROPORPHYRINOGEN-III SYNTHASE, CHLOROPLASTIC"/>
    <property type="match status" value="1"/>
</dbReference>
<keyword evidence="4 7" id="KW-0456">Lyase</keyword>
<dbReference type="AlphaFoldDB" id="A0A6J1A9M5"/>
<comment type="similarity">
    <text evidence="2 7">Belongs to the uroporphyrinogen-III synthase family.</text>
</comment>
<feature type="region of interest" description="Disordered" evidence="8">
    <location>
        <begin position="1"/>
        <end position="58"/>
    </location>
</feature>
<feature type="compositionally biased region" description="Polar residues" evidence="8">
    <location>
        <begin position="47"/>
        <end position="57"/>
    </location>
</feature>
<keyword evidence="5 7" id="KW-0627">Porphyrin biosynthesis</keyword>
<dbReference type="FunFam" id="3.40.50.10090:FF:000009">
    <property type="entry name" value="Uroporphyrinogen-III synthase, chloroplastic"/>
    <property type="match status" value="1"/>
</dbReference>